<dbReference type="Proteomes" id="UP000053593">
    <property type="component" value="Unassembled WGS sequence"/>
</dbReference>
<name>A0A0D0C1X0_9AGAR</name>
<keyword evidence="3" id="KW-1185">Reference proteome</keyword>
<dbReference type="EMBL" id="KN834854">
    <property type="protein sequence ID" value="KIK51812.1"/>
    <property type="molecule type" value="Genomic_DNA"/>
</dbReference>
<evidence type="ECO:0000256" key="1">
    <source>
        <dbReference type="SAM" id="MobiDB-lite"/>
    </source>
</evidence>
<sequence length="235" mass="25459">MDFVAMPPMAPTASLPPNPECSATLKSKSIWSWDNTPGVALDDSYVQDPISTQTVSIESDGKDKLDLNVQDLPLILEVENTQEEGHDFNLQMVSGDTCIVEDKGGDGKMDPVVVDFSKHIPKLNKNPPRKCGMLHIACYFMPHEQEDSASHPPQSCLPGPLFNEAHQPLEDLPPPTSLVDGVSSVSKMSKAGQLTLTIFSPSLKKQDDFKVTKPSVPSVKAQSPTPVEAKTGQII</sequence>
<dbReference type="AlphaFoldDB" id="A0A0D0C1X0"/>
<evidence type="ECO:0000313" key="2">
    <source>
        <dbReference type="EMBL" id="KIK51812.1"/>
    </source>
</evidence>
<gene>
    <name evidence="2" type="ORF">GYMLUDRAFT_251735</name>
</gene>
<feature type="compositionally biased region" description="Pro residues" evidence="1">
    <location>
        <begin position="8"/>
        <end position="19"/>
    </location>
</feature>
<evidence type="ECO:0000313" key="3">
    <source>
        <dbReference type="Proteomes" id="UP000053593"/>
    </source>
</evidence>
<feature type="region of interest" description="Disordered" evidence="1">
    <location>
        <begin position="1"/>
        <end position="20"/>
    </location>
</feature>
<dbReference type="HOGENOM" id="CLU_1180333_0_0_1"/>
<feature type="region of interest" description="Disordered" evidence="1">
    <location>
        <begin position="213"/>
        <end position="235"/>
    </location>
</feature>
<protein>
    <submittedName>
        <fullName evidence="2">Uncharacterized protein</fullName>
    </submittedName>
</protein>
<organism evidence="2 3">
    <name type="scientific">Collybiopsis luxurians FD-317 M1</name>
    <dbReference type="NCBI Taxonomy" id="944289"/>
    <lineage>
        <taxon>Eukaryota</taxon>
        <taxon>Fungi</taxon>
        <taxon>Dikarya</taxon>
        <taxon>Basidiomycota</taxon>
        <taxon>Agaricomycotina</taxon>
        <taxon>Agaricomycetes</taxon>
        <taxon>Agaricomycetidae</taxon>
        <taxon>Agaricales</taxon>
        <taxon>Marasmiineae</taxon>
        <taxon>Omphalotaceae</taxon>
        <taxon>Collybiopsis</taxon>
        <taxon>Collybiopsis luxurians</taxon>
    </lineage>
</organism>
<accession>A0A0D0C1X0</accession>
<reference evidence="2 3" key="1">
    <citation type="submission" date="2014-04" db="EMBL/GenBank/DDBJ databases">
        <title>Evolutionary Origins and Diversification of the Mycorrhizal Mutualists.</title>
        <authorList>
            <consortium name="DOE Joint Genome Institute"/>
            <consortium name="Mycorrhizal Genomics Consortium"/>
            <person name="Kohler A."/>
            <person name="Kuo A."/>
            <person name="Nagy L.G."/>
            <person name="Floudas D."/>
            <person name="Copeland A."/>
            <person name="Barry K.W."/>
            <person name="Cichocki N."/>
            <person name="Veneault-Fourrey C."/>
            <person name="LaButti K."/>
            <person name="Lindquist E.A."/>
            <person name="Lipzen A."/>
            <person name="Lundell T."/>
            <person name="Morin E."/>
            <person name="Murat C."/>
            <person name="Riley R."/>
            <person name="Ohm R."/>
            <person name="Sun H."/>
            <person name="Tunlid A."/>
            <person name="Henrissat B."/>
            <person name="Grigoriev I.V."/>
            <person name="Hibbett D.S."/>
            <person name="Martin F."/>
        </authorList>
    </citation>
    <scope>NUCLEOTIDE SEQUENCE [LARGE SCALE GENOMIC DNA]</scope>
    <source>
        <strain evidence="2 3">FD-317 M1</strain>
    </source>
</reference>
<proteinExistence type="predicted"/>